<evidence type="ECO:0000256" key="3">
    <source>
        <dbReference type="ARBA" id="ARBA00022475"/>
    </source>
</evidence>
<dbReference type="Pfam" id="PF00528">
    <property type="entry name" value="BPD_transp_1"/>
    <property type="match status" value="1"/>
</dbReference>
<dbReference type="PROSITE" id="PS50928">
    <property type="entry name" value="ABC_TM1"/>
    <property type="match status" value="1"/>
</dbReference>
<gene>
    <name evidence="9" type="ORF">FGL98_09150</name>
</gene>
<evidence type="ECO:0000313" key="10">
    <source>
        <dbReference type="Proteomes" id="UP000320244"/>
    </source>
</evidence>
<dbReference type="InterPro" id="IPR000515">
    <property type="entry name" value="MetI-like"/>
</dbReference>
<dbReference type="PANTHER" id="PTHR43386">
    <property type="entry name" value="OLIGOPEPTIDE TRANSPORT SYSTEM PERMEASE PROTEIN APPC"/>
    <property type="match status" value="1"/>
</dbReference>
<dbReference type="Gene3D" id="1.10.3720.10">
    <property type="entry name" value="MetI-like"/>
    <property type="match status" value="1"/>
</dbReference>
<keyword evidence="10" id="KW-1185">Reference proteome</keyword>
<evidence type="ECO:0000256" key="2">
    <source>
        <dbReference type="ARBA" id="ARBA00022448"/>
    </source>
</evidence>
<sequence>MVGVFAQNRLALVSAAFLVLFALFCFIGPLVHSTDQVHTNLSIVNLQPGSPGHVLGTDGQGYDQLGRLMIGGQTSLEVGVAAALLATLVGALVGAFSGFFGGVADGVIMRCVDGMLAIPTVFLLLLLAAIVTPTKTTLVVIVALISWLVTARLVRGEALMLRTRDYVAAARSMGSTSPRTVLRHIVPNSLSVIVVNATFQVADAILVLATLSYLGLGLAPPQTDLGGMLNDGMNYVYNGTWWLIWPPGVAIVAIVVAFNFIGDGMRDAFEVRLQRR</sequence>
<evidence type="ECO:0000259" key="8">
    <source>
        <dbReference type="PROSITE" id="PS50928"/>
    </source>
</evidence>
<keyword evidence="2 7" id="KW-0813">Transport</keyword>
<accession>A0A563E2S1</accession>
<feature type="domain" description="ABC transmembrane type-1" evidence="8">
    <location>
        <begin position="72"/>
        <end position="262"/>
    </location>
</feature>
<evidence type="ECO:0000256" key="4">
    <source>
        <dbReference type="ARBA" id="ARBA00022692"/>
    </source>
</evidence>
<dbReference type="InterPro" id="IPR025966">
    <property type="entry name" value="OppC_N"/>
</dbReference>
<dbReference type="GO" id="GO:0005886">
    <property type="term" value="C:plasma membrane"/>
    <property type="evidence" value="ECO:0007669"/>
    <property type="project" value="UniProtKB-SubCell"/>
</dbReference>
<protein>
    <submittedName>
        <fullName evidence="9">ABC transporter permease</fullName>
    </submittedName>
</protein>
<evidence type="ECO:0000256" key="1">
    <source>
        <dbReference type="ARBA" id="ARBA00004651"/>
    </source>
</evidence>
<feature type="transmembrane region" description="Helical" evidence="7">
    <location>
        <begin position="193"/>
        <end position="219"/>
    </location>
</feature>
<proteinExistence type="inferred from homology"/>
<dbReference type="Proteomes" id="UP000320244">
    <property type="component" value="Unassembled WGS sequence"/>
</dbReference>
<dbReference type="InterPro" id="IPR035906">
    <property type="entry name" value="MetI-like_sf"/>
</dbReference>
<dbReference type="GO" id="GO:0055085">
    <property type="term" value="P:transmembrane transport"/>
    <property type="evidence" value="ECO:0007669"/>
    <property type="project" value="InterPro"/>
</dbReference>
<comment type="similarity">
    <text evidence="7">Belongs to the binding-protein-dependent transport system permease family.</text>
</comment>
<keyword evidence="4 7" id="KW-0812">Transmembrane</keyword>
<keyword evidence="6 7" id="KW-0472">Membrane</keyword>
<dbReference type="PANTHER" id="PTHR43386:SF1">
    <property type="entry name" value="D,D-DIPEPTIDE TRANSPORT SYSTEM PERMEASE PROTEIN DDPC-RELATED"/>
    <property type="match status" value="1"/>
</dbReference>
<comment type="subcellular location">
    <subcellularLocation>
        <location evidence="1 7">Cell membrane</location>
        <topology evidence="1 7">Multi-pass membrane protein</topology>
    </subcellularLocation>
</comment>
<dbReference type="Pfam" id="PF12911">
    <property type="entry name" value="OppC_N"/>
    <property type="match status" value="1"/>
</dbReference>
<name>A0A563E2S1_9MICO</name>
<dbReference type="EMBL" id="VCQV01000010">
    <property type="protein sequence ID" value="TWP36695.1"/>
    <property type="molecule type" value="Genomic_DNA"/>
</dbReference>
<dbReference type="InterPro" id="IPR050366">
    <property type="entry name" value="BP-dependent_transpt_permease"/>
</dbReference>
<organism evidence="9 10">
    <name type="scientific">Leekyejoonella antrihumi</name>
    <dbReference type="NCBI Taxonomy" id="1660198"/>
    <lineage>
        <taxon>Bacteria</taxon>
        <taxon>Bacillati</taxon>
        <taxon>Actinomycetota</taxon>
        <taxon>Actinomycetes</taxon>
        <taxon>Micrococcales</taxon>
        <taxon>Dermacoccaceae</taxon>
        <taxon>Leekyejoonella</taxon>
    </lineage>
</organism>
<reference evidence="9 10" key="2">
    <citation type="submission" date="2019-08" db="EMBL/GenBank/DDBJ databases">
        <title>Jejuicoccus antrihumi gen. nov., sp. nov., a new member of the family Dermacoccaceae isolated from a cave.</title>
        <authorList>
            <person name="Schumann P."/>
            <person name="Kim I.S."/>
        </authorList>
    </citation>
    <scope>NUCLEOTIDE SEQUENCE [LARGE SCALE GENOMIC DNA]</scope>
    <source>
        <strain evidence="9 10">C5-26</strain>
    </source>
</reference>
<dbReference type="CDD" id="cd06261">
    <property type="entry name" value="TM_PBP2"/>
    <property type="match status" value="1"/>
</dbReference>
<keyword evidence="3" id="KW-1003">Cell membrane</keyword>
<evidence type="ECO:0000256" key="6">
    <source>
        <dbReference type="ARBA" id="ARBA00023136"/>
    </source>
</evidence>
<feature type="transmembrane region" description="Helical" evidence="7">
    <location>
        <begin position="112"/>
        <end position="131"/>
    </location>
</feature>
<feature type="transmembrane region" description="Helical" evidence="7">
    <location>
        <begin position="239"/>
        <end position="262"/>
    </location>
</feature>
<dbReference type="AlphaFoldDB" id="A0A563E2S1"/>
<feature type="transmembrane region" description="Helical" evidence="7">
    <location>
        <begin position="78"/>
        <end position="100"/>
    </location>
</feature>
<evidence type="ECO:0000256" key="7">
    <source>
        <dbReference type="RuleBase" id="RU363032"/>
    </source>
</evidence>
<comment type="caution">
    <text evidence="9">The sequence shown here is derived from an EMBL/GenBank/DDBJ whole genome shotgun (WGS) entry which is preliminary data.</text>
</comment>
<evidence type="ECO:0000313" key="9">
    <source>
        <dbReference type="EMBL" id="TWP36695.1"/>
    </source>
</evidence>
<feature type="transmembrane region" description="Helical" evidence="7">
    <location>
        <begin position="137"/>
        <end position="154"/>
    </location>
</feature>
<dbReference type="OrthoDB" id="9812701at2"/>
<keyword evidence="5 7" id="KW-1133">Transmembrane helix</keyword>
<evidence type="ECO:0000256" key="5">
    <source>
        <dbReference type="ARBA" id="ARBA00022989"/>
    </source>
</evidence>
<reference evidence="9 10" key="1">
    <citation type="submission" date="2019-05" db="EMBL/GenBank/DDBJ databases">
        <authorList>
            <person name="Lee S.D."/>
        </authorList>
    </citation>
    <scope>NUCLEOTIDE SEQUENCE [LARGE SCALE GENOMIC DNA]</scope>
    <source>
        <strain evidence="9 10">C5-26</strain>
    </source>
</reference>
<dbReference type="SUPFAM" id="SSF161098">
    <property type="entry name" value="MetI-like"/>
    <property type="match status" value="1"/>
</dbReference>